<proteinExistence type="predicted"/>
<dbReference type="EMBL" id="JAPZVM010000005">
    <property type="protein sequence ID" value="MCZ8372603.1"/>
    <property type="molecule type" value="Genomic_DNA"/>
</dbReference>
<evidence type="ECO:0000313" key="2">
    <source>
        <dbReference type="Proteomes" id="UP001141933"/>
    </source>
</evidence>
<dbReference type="PANTHER" id="PTHR37804:SF1">
    <property type="entry name" value="CDAA REGULATORY PROTEIN CDAR"/>
    <property type="match status" value="1"/>
</dbReference>
<gene>
    <name evidence="1" type="ORF">O6P32_07765</name>
</gene>
<dbReference type="RefSeq" id="WP_178265654.1">
    <property type="nucleotide sequence ID" value="NZ_JAPZVM010000005.1"/>
</dbReference>
<dbReference type="Gene3D" id="2.170.120.40">
    <property type="entry name" value="YbbR-like domain"/>
    <property type="match status" value="1"/>
</dbReference>
<comment type="caution">
    <text evidence="1">The sequence shown here is derived from an EMBL/GenBank/DDBJ whole genome shotgun (WGS) entry which is preliminary data.</text>
</comment>
<sequence>MFDVKNIKRYYRFGFRRIRNFLLSSKSREFLVFLFFVLVSFAFWLLQTLDDVYQTEFKVPLRLKNVPKEVVITSDLPEEVRVQVEDRGTVLLNYMLGRTFFPVTFDFSDYMEAGTHVRISTSELSKRISAQLNVSTKLLSIRPDTLDFIYTKGKARKLPVRLRGEITPGRQYYISHIGFHPDSVIAYAPDGVLDTLIAAYTQDVRFESVSDTLTQRVKLRRIKGVKFIPDYNDISVYVDMYSEKTVEVPVIGINFPAGKVLRTFPSKVKVTFQVGLKNFKSVTADDFFIGVTYEDIKNAKGEKLPLMIRKAPNSVSHIRIQNSDIDYLIEQQVVVEEGDKE</sequence>
<protein>
    <submittedName>
        <fullName evidence="1">YbbR-like domain-containing protein</fullName>
    </submittedName>
</protein>
<dbReference type="PANTHER" id="PTHR37804">
    <property type="entry name" value="CDAA REGULATORY PROTEIN CDAR"/>
    <property type="match status" value="1"/>
</dbReference>
<dbReference type="Proteomes" id="UP001141933">
    <property type="component" value="Unassembled WGS sequence"/>
</dbReference>
<reference evidence="1" key="1">
    <citation type="submission" date="2022-12" db="EMBL/GenBank/DDBJ databases">
        <title>Phocaeicola acetigenes sp. nov., isolated feces from a healthy human.</title>
        <authorList>
            <person name="Do H."/>
            <person name="Ha Y.B."/>
            <person name="Kim J.-S."/>
            <person name="Suh M.K."/>
            <person name="Kim H.S."/>
            <person name="Lee J.-S."/>
        </authorList>
    </citation>
    <scope>NUCLEOTIDE SEQUENCE</scope>
    <source>
        <strain evidence="1">KGMB11183</strain>
    </source>
</reference>
<dbReference type="Gene3D" id="2.170.120.30">
    <property type="match status" value="1"/>
</dbReference>
<organism evidence="1 2">
    <name type="scientific">Phocaeicola acetigenes</name>
    <dbReference type="NCBI Taxonomy" id="3016083"/>
    <lineage>
        <taxon>Bacteria</taxon>
        <taxon>Pseudomonadati</taxon>
        <taxon>Bacteroidota</taxon>
        <taxon>Bacteroidia</taxon>
        <taxon>Bacteroidales</taxon>
        <taxon>Bacteroidaceae</taxon>
        <taxon>Phocaeicola</taxon>
    </lineage>
</organism>
<accession>A0ABT4PHV1</accession>
<dbReference type="InterPro" id="IPR053154">
    <property type="entry name" value="c-di-AMP_regulator"/>
</dbReference>
<keyword evidence="2" id="KW-1185">Reference proteome</keyword>
<name>A0ABT4PHV1_9BACT</name>
<evidence type="ECO:0000313" key="1">
    <source>
        <dbReference type="EMBL" id="MCZ8372603.1"/>
    </source>
</evidence>